<evidence type="ECO:0000313" key="2">
    <source>
        <dbReference type="EMBL" id="RHA20851.1"/>
    </source>
</evidence>
<keyword evidence="1" id="KW-0472">Membrane</keyword>
<feature type="transmembrane region" description="Helical" evidence="1">
    <location>
        <begin position="174"/>
        <end position="194"/>
    </location>
</feature>
<keyword evidence="1" id="KW-0812">Transmembrane</keyword>
<organism evidence="2 3">
    <name type="scientific">Eubacterium ventriosum</name>
    <dbReference type="NCBI Taxonomy" id="39496"/>
    <lineage>
        <taxon>Bacteria</taxon>
        <taxon>Bacillati</taxon>
        <taxon>Bacillota</taxon>
        <taxon>Clostridia</taxon>
        <taxon>Eubacteriales</taxon>
        <taxon>Eubacteriaceae</taxon>
        <taxon>Eubacterium</taxon>
    </lineage>
</organism>
<dbReference type="EMBL" id="QSFD01000001">
    <property type="protein sequence ID" value="RHA20851.1"/>
    <property type="molecule type" value="Genomic_DNA"/>
</dbReference>
<gene>
    <name evidence="2" type="ORF">DW944_01395</name>
</gene>
<sequence>MDNFLKYIRYNIYSIQYKVFSTRTITTIVLMLLCNIVFSVPILNFASDTGYKVNVMTLPFFLCNLSYMCAFVPIAIYYFSQVPFLNYSEMYCVIREGKTRWALKHILHIVFMSYIFMFLLEVTSIIPYIFRGDFSNEWGEVITTLSITNRWMDYGTSEILYTILEHYSPYKSMAIIFLFVGLVICFLGVFMFSMSLLFTRLIAMCSGMIFEVLMITAFNMRTIDNYLIYLSPFSWTDLSIFGRKYDGVEYFNGTPTMGWCVGILLLLIVVLTIISIVRVNHMNFNFTSEE</sequence>
<reference evidence="2 3" key="1">
    <citation type="submission" date="2018-08" db="EMBL/GenBank/DDBJ databases">
        <title>A genome reference for cultivated species of the human gut microbiota.</title>
        <authorList>
            <person name="Zou Y."/>
            <person name="Xue W."/>
            <person name="Luo G."/>
        </authorList>
    </citation>
    <scope>NUCLEOTIDE SEQUENCE [LARGE SCALE GENOMIC DNA]</scope>
    <source>
        <strain evidence="2 3">AM44-11BH</strain>
    </source>
</reference>
<name>A0A413RDI5_9FIRM</name>
<dbReference type="Proteomes" id="UP000284779">
    <property type="component" value="Unassembled WGS sequence"/>
</dbReference>
<comment type="caution">
    <text evidence="2">The sequence shown here is derived from an EMBL/GenBank/DDBJ whole genome shotgun (WGS) entry which is preliminary data.</text>
</comment>
<feature type="transmembrane region" description="Helical" evidence="1">
    <location>
        <begin position="20"/>
        <end position="45"/>
    </location>
</feature>
<dbReference type="AlphaFoldDB" id="A0A413RDI5"/>
<feature type="transmembrane region" description="Helical" evidence="1">
    <location>
        <begin position="201"/>
        <end position="220"/>
    </location>
</feature>
<accession>A0A413RDI5</accession>
<keyword evidence="3" id="KW-1185">Reference proteome</keyword>
<proteinExistence type="predicted"/>
<evidence type="ECO:0000256" key="1">
    <source>
        <dbReference type="SAM" id="Phobius"/>
    </source>
</evidence>
<protein>
    <submittedName>
        <fullName evidence="2">Uncharacterized protein</fullName>
    </submittedName>
</protein>
<evidence type="ECO:0000313" key="3">
    <source>
        <dbReference type="Proteomes" id="UP000284779"/>
    </source>
</evidence>
<keyword evidence="1" id="KW-1133">Transmembrane helix</keyword>
<feature type="transmembrane region" description="Helical" evidence="1">
    <location>
        <begin position="256"/>
        <end position="277"/>
    </location>
</feature>
<dbReference type="RefSeq" id="WP_117969333.1">
    <property type="nucleotide sequence ID" value="NZ_QSFD01000001.1"/>
</dbReference>
<feature type="transmembrane region" description="Helical" evidence="1">
    <location>
        <begin position="106"/>
        <end position="130"/>
    </location>
</feature>
<feature type="transmembrane region" description="Helical" evidence="1">
    <location>
        <begin position="65"/>
        <end position="85"/>
    </location>
</feature>